<dbReference type="GO" id="GO:0016747">
    <property type="term" value="F:acyltransferase activity, transferring groups other than amino-acyl groups"/>
    <property type="evidence" value="ECO:0007669"/>
    <property type="project" value="InterPro"/>
</dbReference>
<organism evidence="3 4">
    <name type="scientific">Bacteroides faecichinchillae</name>
    <dbReference type="NCBI Taxonomy" id="871325"/>
    <lineage>
        <taxon>Bacteria</taxon>
        <taxon>Pseudomonadati</taxon>
        <taxon>Bacteroidota</taxon>
        <taxon>Bacteroidia</taxon>
        <taxon>Bacteroidales</taxon>
        <taxon>Bacteroidaceae</taxon>
        <taxon>Bacteroides</taxon>
    </lineage>
</organism>
<dbReference type="STRING" id="871325.SAMN05444349_14025"/>
<evidence type="ECO:0000259" key="2">
    <source>
        <dbReference type="Pfam" id="PF01757"/>
    </source>
</evidence>
<feature type="transmembrane region" description="Helical" evidence="1">
    <location>
        <begin position="201"/>
        <end position="223"/>
    </location>
</feature>
<name>A0A1M5F1I5_9BACE</name>
<dbReference type="AlphaFoldDB" id="A0A1M5F1I5"/>
<feature type="transmembrane region" description="Helical" evidence="1">
    <location>
        <begin position="235"/>
        <end position="254"/>
    </location>
</feature>
<protein>
    <submittedName>
        <fullName evidence="3">Fucose 4-O-acetylase</fullName>
    </submittedName>
</protein>
<keyword evidence="4" id="KW-1185">Reference proteome</keyword>
<keyword evidence="1" id="KW-0472">Membrane</keyword>
<dbReference type="InterPro" id="IPR002656">
    <property type="entry name" value="Acyl_transf_3_dom"/>
</dbReference>
<feature type="transmembrane region" description="Helical" evidence="1">
    <location>
        <begin position="142"/>
        <end position="163"/>
    </location>
</feature>
<dbReference type="OrthoDB" id="9809782at2"/>
<feature type="transmembrane region" description="Helical" evidence="1">
    <location>
        <begin position="108"/>
        <end position="130"/>
    </location>
</feature>
<feature type="transmembrane region" description="Helical" evidence="1">
    <location>
        <begin position="303"/>
        <end position="322"/>
    </location>
</feature>
<evidence type="ECO:0000313" key="4">
    <source>
        <dbReference type="Proteomes" id="UP000184436"/>
    </source>
</evidence>
<feature type="transmembrane region" description="Helical" evidence="1">
    <location>
        <begin position="169"/>
        <end position="189"/>
    </location>
</feature>
<accession>A0A1M5F1I5</accession>
<dbReference type="PANTHER" id="PTHR37312:SF1">
    <property type="entry name" value="MEMBRANE-BOUND ACYLTRANSFERASE YKRP-RELATED"/>
    <property type="match status" value="1"/>
</dbReference>
<gene>
    <name evidence="3" type="ORF">SAMN05444349_14025</name>
</gene>
<reference evidence="3 4" key="1">
    <citation type="submission" date="2016-11" db="EMBL/GenBank/DDBJ databases">
        <authorList>
            <person name="Jaros S."/>
            <person name="Januszkiewicz K."/>
            <person name="Wedrychowicz H."/>
        </authorList>
    </citation>
    <scope>NUCLEOTIDE SEQUENCE [LARGE SCALE GENOMIC DNA]</scope>
    <source>
        <strain evidence="3 4">DSM 26883</strain>
    </source>
</reference>
<feature type="transmembrane region" description="Helical" evidence="1">
    <location>
        <begin position="34"/>
        <end position="54"/>
    </location>
</feature>
<feature type="transmembrane region" description="Helical" evidence="1">
    <location>
        <begin position="70"/>
        <end position="88"/>
    </location>
</feature>
<sequence>MSNINSTRYNWVDWCKSIAIFLVIWGHLPMHSIAISIIYSFHMPLFFLISGYLYKPQKTAKEEFKKNFKTLFVPYLIYQLIFYPYWMVRESLVFHQSFTIYDSIIRPIIQSLASNAINGPTWFIYCLLSFKIYAYCIQKKQSLSVPITCFSCILSILICFWLNNRSLYVTYAIHHFFTLIIFFFAGQALKHINLKYISDSLYKSIIWLSFFTIIFGTLIRTGYNSNYTTLLESVKFYTLGFTGSGMILGIGFILNRINSKIIYNISIGTMVILGIHWMLIGVLNFSIEKYLHLSEDISYSTSTAFFISGTITIIMYPMILFCKKHLPILLGKGFSSNKYRKLINSPSA</sequence>
<dbReference type="PANTHER" id="PTHR37312">
    <property type="entry name" value="MEMBRANE-BOUND ACYLTRANSFERASE YKRP-RELATED"/>
    <property type="match status" value="1"/>
</dbReference>
<dbReference type="InterPro" id="IPR052734">
    <property type="entry name" value="Nod_factor_acetyltransferase"/>
</dbReference>
<feature type="domain" description="Acyltransferase 3" evidence="2">
    <location>
        <begin position="10"/>
        <end position="313"/>
    </location>
</feature>
<proteinExistence type="predicted"/>
<dbReference type="EMBL" id="FQVD01000040">
    <property type="protein sequence ID" value="SHF85390.1"/>
    <property type="molecule type" value="Genomic_DNA"/>
</dbReference>
<dbReference type="RefSeq" id="WP_025076026.1">
    <property type="nucleotide sequence ID" value="NZ_FQVD01000040.1"/>
</dbReference>
<evidence type="ECO:0000256" key="1">
    <source>
        <dbReference type="SAM" id="Phobius"/>
    </source>
</evidence>
<dbReference type="Pfam" id="PF01757">
    <property type="entry name" value="Acyl_transf_3"/>
    <property type="match status" value="1"/>
</dbReference>
<dbReference type="Proteomes" id="UP000184436">
    <property type="component" value="Unassembled WGS sequence"/>
</dbReference>
<keyword evidence="1" id="KW-1133">Transmembrane helix</keyword>
<keyword evidence="1" id="KW-0812">Transmembrane</keyword>
<evidence type="ECO:0000313" key="3">
    <source>
        <dbReference type="EMBL" id="SHF85390.1"/>
    </source>
</evidence>
<feature type="transmembrane region" description="Helical" evidence="1">
    <location>
        <begin position="261"/>
        <end position="283"/>
    </location>
</feature>